<dbReference type="InterPro" id="IPR050407">
    <property type="entry name" value="Geranylgeranyl_reductase"/>
</dbReference>
<feature type="domain" description="FAD-binding" evidence="1">
    <location>
        <begin position="4"/>
        <end position="124"/>
    </location>
</feature>
<proteinExistence type="predicted"/>
<dbReference type="PRINTS" id="PR00420">
    <property type="entry name" value="RNGMNOXGNASE"/>
</dbReference>
<dbReference type="GO" id="GO:0071949">
    <property type="term" value="F:FAD binding"/>
    <property type="evidence" value="ECO:0007669"/>
    <property type="project" value="InterPro"/>
</dbReference>
<evidence type="ECO:0000313" key="3">
    <source>
        <dbReference type="Proteomes" id="UP000516148"/>
    </source>
</evidence>
<dbReference type="Proteomes" id="UP000516148">
    <property type="component" value="Chromosome"/>
</dbReference>
<dbReference type="RefSeq" id="WP_187761310.1">
    <property type="nucleotide sequence ID" value="NZ_CP061038.1"/>
</dbReference>
<dbReference type="GO" id="GO:0004497">
    <property type="term" value="F:monooxygenase activity"/>
    <property type="evidence" value="ECO:0007669"/>
    <property type="project" value="UniProtKB-KW"/>
</dbReference>
<dbReference type="PANTHER" id="PTHR42685:SF22">
    <property type="entry name" value="CONDITIONED MEDIUM FACTOR RECEPTOR 1"/>
    <property type="match status" value="1"/>
</dbReference>
<dbReference type="InterPro" id="IPR002938">
    <property type="entry name" value="FAD-bd"/>
</dbReference>
<dbReference type="EMBL" id="CP061038">
    <property type="protein sequence ID" value="QNQ08985.1"/>
    <property type="molecule type" value="Genomic_DNA"/>
</dbReference>
<dbReference type="Gene3D" id="3.50.50.60">
    <property type="entry name" value="FAD/NAD(P)-binding domain"/>
    <property type="match status" value="1"/>
</dbReference>
<dbReference type="KEGG" id="spap:H3Z74_20175"/>
<gene>
    <name evidence="2" type="ORF">H3Z74_20175</name>
</gene>
<keyword evidence="3" id="KW-1185">Reference proteome</keyword>
<evidence type="ECO:0000313" key="2">
    <source>
        <dbReference type="EMBL" id="QNQ08985.1"/>
    </source>
</evidence>
<dbReference type="Pfam" id="PF01494">
    <property type="entry name" value="FAD_binding_3"/>
    <property type="match status" value="1"/>
</dbReference>
<dbReference type="PANTHER" id="PTHR42685">
    <property type="entry name" value="GERANYLGERANYL DIPHOSPHATE REDUCTASE"/>
    <property type="match status" value="1"/>
</dbReference>
<evidence type="ECO:0000259" key="1">
    <source>
        <dbReference type="Pfam" id="PF01494"/>
    </source>
</evidence>
<dbReference type="SUPFAM" id="SSF51905">
    <property type="entry name" value="FAD/NAD(P)-binding domain"/>
    <property type="match status" value="1"/>
</dbReference>
<sequence length="375" mass="38854">MRRTPALIVGGGPAGASAAIILARAGLPHLLIERNRETGDALCGGFLSWRTLETLAGLGVDPQALGPARITRVRLLAGDKVVEAPLPRPAHAVSRRHLDTLLLARAEGAGAAIERGVTVKAIESRAARLADGGEIAADTLFLASGKHDVRGLGRPDSARGADPTLGLRVRLGPAAALDRMIGDAIELHLFDRGYAGVVLQEDGTANLCMAVHRSRLIEAGNPERLLEALGRELPALGERLAWRAPGAVDAVANVPYGWRARQGEAGLFRLGDQAGVIPSLAGEGMGIAIASGIRAATAYAAGGAGAAAAFQTRLARDLARPIGLAGLIRDGAESPRIARAVLPIARVAPIMIEIVARLTRIGHARADTRFISAKG</sequence>
<reference evidence="2 3" key="1">
    <citation type="submission" date="2020-09" db="EMBL/GenBank/DDBJ databases">
        <title>Sphingomonas sp., a new species isolated from pork steak.</title>
        <authorList>
            <person name="Heidler von Heilborn D."/>
        </authorList>
    </citation>
    <scope>NUCLEOTIDE SEQUENCE [LARGE SCALE GENOMIC DNA]</scope>
    <source>
        <strain evidence="3">S8-3T</strain>
    </source>
</reference>
<organism evidence="2 3">
    <name type="scientific">Sphingomonas alpina</name>
    <dbReference type="NCBI Taxonomy" id="653931"/>
    <lineage>
        <taxon>Bacteria</taxon>
        <taxon>Pseudomonadati</taxon>
        <taxon>Pseudomonadota</taxon>
        <taxon>Alphaproteobacteria</taxon>
        <taxon>Sphingomonadales</taxon>
        <taxon>Sphingomonadaceae</taxon>
        <taxon>Sphingomonas</taxon>
    </lineage>
</organism>
<accession>A0A7H0LH32</accession>
<keyword evidence="2" id="KW-0503">Monooxygenase</keyword>
<name>A0A7H0LH32_9SPHN</name>
<dbReference type="AlphaFoldDB" id="A0A7H0LH32"/>
<protein>
    <submittedName>
        <fullName evidence="2">FAD-dependent monooxygenase</fullName>
    </submittedName>
</protein>
<dbReference type="InterPro" id="IPR036188">
    <property type="entry name" value="FAD/NAD-bd_sf"/>
</dbReference>
<keyword evidence="2" id="KW-0560">Oxidoreductase</keyword>